<evidence type="ECO:0000313" key="2">
    <source>
        <dbReference type="EMBL" id="MBI4210793.1"/>
    </source>
</evidence>
<dbReference type="Gene3D" id="1.25.10.10">
    <property type="entry name" value="Leucine-rich Repeat Variant"/>
    <property type="match status" value="1"/>
</dbReference>
<reference evidence="2" key="1">
    <citation type="submission" date="2020-07" db="EMBL/GenBank/DDBJ databases">
        <title>Huge and variable diversity of episymbiotic CPR bacteria and DPANN archaea in groundwater ecosystems.</title>
        <authorList>
            <person name="He C.Y."/>
            <person name="Keren R."/>
            <person name="Whittaker M."/>
            <person name="Farag I.F."/>
            <person name="Doudna J."/>
            <person name="Cate J.H.D."/>
            <person name="Banfield J.F."/>
        </authorList>
    </citation>
    <scope>NUCLEOTIDE SEQUENCE</scope>
    <source>
        <strain evidence="2">NC_groundwater_1296_Ag_S-0.2um_52_80</strain>
    </source>
</reference>
<comment type="caution">
    <text evidence="2">The sequence shown here is derived from an EMBL/GenBank/DDBJ whole genome shotgun (WGS) entry which is preliminary data.</text>
</comment>
<protein>
    <recommendedName>
        <fullName evidence="4">HEAT repeat domain-containing protein</fullName>
    </recommendedName>
</protein>
<feature type="region of interest" description="Disordered" evidence="1">
    <location>
        <begin position="1"/>
        <end position="36"/>
    </location>
</feature>
<feature type="compositionally biased region" description="Basic residues" evidence="1">
    <location>
        <begin position="1"/>
        <end position="11"/>
    </location>
</feature>
<evidence type="ECO:0008006" key="4">
    <source>
        <dbReference type="Google" id="ProtNLM"/>
    </source>
</evidence>
<sequence length="373" mass="42204">MKKSKNAIKRKPREESAAVGKLKRAAGVQTSQKGSLAPRPNFDFIERHEYKPVLTATKITRVNWESMSLYDHLKRFSQNVTGDADFRLYAVHVLGYLCSGKRKYSDGLYRYEFNLSKETYPIVKDIAVQASTAALRDPWWKVQQSAFHNLAVVGDPRSQQIFTSVLRGKADWIFQNLSENFIGAPLLRHSGEYTAADRRVESLSGIRRPTKAQYLAYLQIDALDGLAKIGGKGNISRLLGIMNGENKWLYRYARHALAEHSDPELMRLLIKTVDFQKMTEDDARILIKTSKKIMNPTQPHWPTPAESAFSPLPPESDPHNLDKRNLLPETKVAVLSAANALGTLPAQFDWPKIYDFANSSSEFKLAKHYGLVK</sequence>
<evidence type="ECO:0000256" key="1">
    <source>
        <dbReference type="SAM" id="MobiDB-lite"/>
    </source>
</evidence>
<feature type="region of interest" description="Disordered" evidence="1">
    <location>
        <begin position="296"/>
        <end position="323"/>
    </location>
</feature>
<dbReference type="Proteomes" id="UP000732298">
    <property type="component" value="Unassembled WGS sequence"/>
</dbReference>
<evidence type="ECO:0000313" key="3">
    <source>
        <dbReference type="Proteomes" id="UP000732298"/>
    </source>
</evidence>
<name>A0A8T3YKN5_9ARCH</name>
<accession>A0A8T3YKN5</accession>
<gene>
    <name evidence="2" type="ORF">HY544_04780</name>
</gene>
<dbReference type="EMBL" id="JACQPB010000042">
    <property type="protein sequence ID" value="MBI4210793.1"/>
    <property type="molecule type" value="Genomic_DNA"/>
</dbReference>
<organism evidence="2 3">
    <name type="scientific">Candidatus Iainarchaeum sp</name>
    <dbReference type="NCBI Taxonomy" id="3101447"/>
    <lineage>
        <taxon>Archaea</taxon>
        <taxon>Candidatus Iainarchaeota</taxon>
        <taxon>Candidatus Iainarchaeia</taxon>
        <taxon>Candidatus Iainarchaeales</taxon>
        <taxon>Candidatus Iainarchaeaceae</taxon>
        <taxon>Candidatus Iainarchaeum</taxon>
    </lineage>
</organism>
<proteinExistence type="predicted"/>
<dbReference type="AlphaFoldDB" id="A0A8T3YKN5"/>
<dbReference type="InterPro" id="IPR011989">
    <property type="entry name" value="ARM-like"/>
</dbReference>